<reference evidence="1 2" key="1">
    <citation type="journal article" date="2020" name="Nat. Commun.">
        <title>Genome of Tripterygium wilfordii and identification of cytochrome P450 involved in triptolide biosynthesis.</title>
        <authorList>
            <person name="Tu L."/>
            <person name="Su P."/>
            <person name="Zhang Z."/>
            <person name="Gao L."/>
            <person name="Wang J."/>
            <person name="Hu T."/>
            <person name="Zhou J."/>
            <person name="Zhang Y."/>
            <person name="Zhao Y."/>
            <person name="Liu Y."/>
            <person name="Song Y."/>
            <person name="Tong Y."/>
            <person name="Lu Y."/>
            <person name="Yang J."/>
            <person name="Xu C."/>
            <person name="Jia M."/>
            <person name="Peters R.J."/>
            <person name="Huang L."/>
            <person name="Gao W."/>
        </authorList>
    </citation>
    <scope>NUCLEOTIDE SEQUENCE [LARGE SCALE GENOMIC DNA]</scope>
    <source>
        <strain evidence="2">cv. XIE 37</strain>
        <tissue evidence="1">Leaf</tissue>
    </source>
</reference>
<accession>A0A7J7D546</accession>
<organism evidence="1 2">
    <name type="scientific">Tripterygium wilfordii</name>
    <name type="common">Thunder God vine</name>
    <dbReference type="NCBI Taxonomy" id="458696"/>
    <lineage>
        <taxon>Eukaryota</taxon>
        <taxon>Viridiplantae</taxon>
        <taxon>Streptophyta</taxon>
        <taxon>Embryophyta</taxon>
        <taxon>Tracheophyta</taxon>
        <taxon>Spermatophyta</taxon>
        <taxon>Magnoliopsida</taxon>
        <taxon>eudicotyledons</taxon>
        <taxon>Gunneridae</taxon>
        <taxon>Pentapetalae</taxon>
        <taxon>rosids</taxon>
        <taxon>fabids</taxon>
        <taxon>Celastrales</taxon>
        <taxon>Celastraceae</taxon>
        <taxon>Tripterygium</taxon>
    </lineage>
</organism>
<sequence length="134" mass="14898">MLFNFHSCPRTKTRLTSIHGFDSTEFHSVVLAIHELAVPYHCCYFIPSTSVDRVCELDKLVRPIKAESELDHSTASSLSVVAAPATVFFRNIKDKYAWIAGNRKQESQGIRTNISAVQIESSLEGNTDGIQSLV</sequence>
<keyword evidence="2" id="KW-1185">Reference proteome</keyword>
<evidence type="ECO:0000313" key="2">
    <source>
        <dbReference type="Proteomes" id="UP000593562"/>
    </source>
</evidence>
<dbReference type="InParanoid" id="A0A7J7D546"/>
<protein>
    <submittedName>
        <fullName evidence="1">Uncharacterized protein</fullName>
    </submittedName>
</protein>
<dbReference type="Proteomes" id="UP000593562">
    <property type="component" value="Unassembled WGS sequence"/>
</dbReference>
<dbReference type="AlphaFoldDB" id="A0A7J7D546"/>
<gene>
    <name evidence="1" type="ORF">HS088_TW10G00428</name>
</gene>
<dbReference type="EMBL" id="JAAARO010000010">
    <property type="protein sequence ID" value="KAF5741431.1"/>
    <property type="molecule type" value="Genomic_DNA"/>
</dbReference>
<name>A0A7J7D546_TRIWF</name>
<proteinExistence type="predicted"/>
<evidence type="ECO:0000313" key="1">
    <source>
        <dbReference type="EMBL" id="KAF5741431.1"/>
    </source>
</evidence>
<comment type="caution">
    <text evidence="1">The sequence shown here is derived from an EMBL/GenBank/DDBJ whole genome shotgun (WGS) entry which is preliminary data.</text>
</comment>